<comment type="caution">
    <text evidence="1">The sequence shown here is derived from an EMBL/GenBank/DDBJ whole genome shotgun (WGS) entry which is preliminary data.</text>
</comment>
<evidence type="ECO:0000313" key="1">
    <source>
        <dbReference type="EMBL" id="KAK7967785.1"/>
    </source>
</evidence>
<sequence length="110" mass="12280">MASSSSSSPSASTDGRSSLLTFGIEMEFVVAYLPEGAPDPHPDDGRNAYIGGKHPDFVSTEHPYAIRGVYYMMSNHPEMLAVARRRLWRRGLAINRREPLKRSELTLTRS</sequence>
<protein>
    <submittedName>
        <fullName evidence="1">Uncharacterized protein</fullName>
    </submittedName>
</protein>
<accession>A0ABR1R0F4</accession>
<dbReference type="GeneID" id="92071346"/>
<name>A0ABR1R0F4_9PEZI</name>
<proteinExistence type="predicted"/>
<dbReference type="RefSeq" id="XP_066707177.1">
    <property type="nucleotide sequence ID" value="XM_066838284.1"/>
</dbReference>
<keyword evidence="2" id="KW-1185">Reference proteome</keyword>
<dbReference type="Proteomes" id="UP001391051">
    <property type="component" value="Unassembled WGS sequence"/>
</dbReference>
<reference evidence="1 2" key="1">
    <citation type="submission" date="2023-01" db="EMBL/GenBank/DDBJ databases">
        <title>Analysis of 21 Apiospora genomes using comparative genomics revels a genus with tremendous synthesis potential of carbohydrate active enzymes and secondary metabolites.</title>
        <authorList>
            <person name="Sorensen T."/>
        </authorList>
    </citation>
    <scope>NUCLEOTIDE SEQUENCE [LARGE SCALE GENOMIC DNA]</scope>
    <source>
        <strain evidence="1 2">CBS 24483</strain>
    </source>
</reference>
<dbReference type="EMBL" id="JAQQWE010000001">
    <property type="protein sequence ID" value="KAK7967785.1"/>
    <property type="molecule type" value="Genomic_DNA"/>
</dbReference>
<organism evidence="1 2">
    <name type="scientific">Apiospora aurea</name>
    <dbReference type="NCBI Taxonomy" id="335848"/>
    <lineage>
        <taxon>Eukaryota</taxon>
        <taxon>Fungi</taxon>
        <taxon>Dikarya</taxon>
        <taxon>Ascomycota</taxon>
        <taxon>Pezizomycotina</taxon>
        <taxon>Sordariomycetes</taxon>
        <taxon>Xylariomycetidae</taxon>
        <taxon>Amphisphaeriales</taxon>
        <taxon>Apiosporaceae</taxon>
        <taxon>Apiospora</taxon>
    </lineage>
</organism>
<gene>
    <name evidence="1" type="ORF">PG986_002062</name>
</gene>
<evidence type="ECO:0000313" key="2">
    <source>
        <dbReference type="Proteomes" id="UP001391051"/>
    </source>
</evidence>